<evidence type="ECO:0000256" key="3">
    <source>
        <dbReference type="ARBA" id="ARBA00022989"/>
    </source>
</evidence>
<evidence type="ECO:0000256" key="7">
    <source>
        <dbReference type="SAM" id="Phobius"/>
    </source>
</evidence>
<dbReference type="PANTHER" id="PTHR33048">
    <property type="entry name" value="PTH11-LIKE INTEGRAL MEMBRANE PROTEIN (AFU_ORTHOLOGUE AFUA_5G11245)"/>
    <property type="match status" value="1"/>
</dbReference>
<dbReference type="EMBL" id="KZ805324">
    <property type="protein sequence ID" value="PVI04084.1"/>
    <property type="molecule type" value="Genomic_DNA"/>
</dbReference>
<feature type="transmembrane region" description="Helical" evidence="7">
    <location>
        <begin position="55"/>
        <end position="79"/>
    </location>
</feature>
<keyword evidence="2 7" id="KW-0812">Transmembrane</keyword>
<comment type="similarity">
    <text evidence="5">Belongs to the SAT4 family.</text>
</comment>
<evidence type="ECO:0000313" key="10">
    <source>
        <dbReference type="Proteomes" id="UP000244855"/>
    </source>
</evidence>
<dbReference type="PANTHER" id="PTHR33048:SF92">
    <property type="entry name" value="INTEGRAL MEMBRANE PROTEIN"/>
    <property type="match status" value="1"/>
</dbReference>
<reference evidence="9 10" key="1">
    <citation type="journal article" date="2018" name="Sci. Rep.">
        <title>Comparative genomics provides insights into the lifestyle and reveals functional heterogeneity of dark septate endophytic fungi.</title>
        <authorList>
            <person name="Knapp D.G."/>
            <person name="Nemeth J.B."/>
            <person name="Barry K."/>
            <person name="Hainaut M."/>
            <person name="Henrissat B."/>
            <person name="Johnson J."/>
            <person name="Kuo A."/>
            <person name="Lim J.H.P."/>
            <person name="Lipzen A."/>
            <person name="Nolan M."/>
            <person name="Ohm R.A."/>
            <person name="Tamas L."/>
            <person name="Grigoriev I.V."/>
            <person name="Spatafora J.W."/>
            <person name="Nagy L.G."/>
            <person name="Kovacs G.M."/>
        </authorList>
    </citation>
    <scope>NUCLEOTIDE SEQUENCE [LARGE SCALE GENOMIC DNA]</scope>
    <source>
        <strain evidence="9 10">DSE2036</strain>
    </source>
</reference>
<dbReference type="InterPro" id="IPR052337">
    <property type="entry name" value="SAT4-like"/>
</dbReference>
<feature type="transmembrane region" description="Helical" evidence="7">
    <location>
        <begin position="248"/>
        <end position="270"/>
    </location>
</feature>
<evidence type="ECO:0000256" key="5">
    <source>
        <dbReference type="ARBA" id="ARBA00038359"/>
    </source>
</evidence>
<evidence type="ECO:0000313" key="9">
    <source>
        <dbReference type="EMBL" id="PVI04084.1"/>
    </source>
</evidence>
<dbReference type="InterPro" id="IPR049326">
    <property type="entry name" value="Rhodopsin_dom_fungi"/>
</dbReference>
<dbReference type="Pfam" id="PF20684">
    <property type="entry name" value="Fung_rhodopsin"/>
    <property type="match status" value="1"/>
</dbReference>
<evidence type="ECO:0000259" key="8">
    <source>
        <dbReference type="Pfam" id="PF20684"/>
    </source>
</evidence>
<organism evidence="9 10">
    <name type="scientific">Periconia macrospinosa</name>
    <dbReference type="NCBI Taxonomy" id="97972"/>
    <lineage>
        <taxon>Eukaryota</taxon>
        <taxon>Fungi</taxon>
        <taxon>Dikarya</taxon>
        <taxon>Ascomycota</taxon>
        <taxon>Pezizomycotina</taxon>
        <taxon>Dothideomycetes</taxon>
        <taxon>Pleosporomycetidae</taxon>
        <taxon>Pleosporales</taxon>
        <taxon>Massarineae</taxon>
        <taxon>Periconiaceae</taxon>
        <taxon>Periconia</taxon>
    </lineage>
</organism>
<feature type="transmembrane region" description="Helical" evidence="7">
    <location>
        <begin position="217"/>
        <end position="236"/>
    </location>
</feature>
<accession>A0A2V1E348</accession>
<comment type="subcellular location">
    <subcellularLocation>
        <location evidence="1">Membrane</location>
        <topology evidence="1">Multi-pass membrane protein</topology>
    </subcellularLocation>
</comment>
<evidence type="ECO:0000256" key="2">
    <source>
        <dbReference type="ARBA" id="ARBA00022692"/>
    </source>
</evidence>
<feature type="transmembrane region" description="Helical" evidence="7">
    <location>
        <begin position="182"/>
        <end position="205"/>
    </location>
</feature>
<feature type="transmembrane region" description="Helical" evidence="7">
    <location>
        <begin position="12"/>
        <end position="35"/>
    </location>
</feature>
<dbReference type="GO" id="GO:0016020">
    <property type="term" value="C:membrane"/>
    <property type="evidence" value="ECO:0007669"/>
    <property type="project" value="UniProtKB-SubCell"/>
</dbReference>
<feature type="compositionally biased region" description="Basic and acidic residues" evidence="6">
    <location>
        <begin position="304"/>
        <end position="316"/>
    </location>
</feature>
<evidence type="ECO:0000256" key="6">
    <source>
        <dbReference type="SAM" id="MobiDB-lite"/>
    </source>
</evidence>
<name>A0A2V1E348_9PLEO</name>
<dbReference type="AlphaFoldDB" id="A0A2V1E348"/>
<feature type="transmembrane region" description="Helical" evidence="7">
    <location>
        <begin position="141"/>
        <end position="162"/>
    </location>
</feature>
<gene>
    <name evidence="9" type="ORF">DM02DRAFT_651894</name>
</gene>
<protein>
    <recommendedName>
        <fullName evidence="8">Rhodopsin domain-containing protein</fullName>
    </recommendedName>
</protein>
<feature type="transmembrane region" description="Helical" evidence="7">
    <location>
        <begin position="99"/>
        <end position="120"/>
    </location>
</feature>
<feature type="domain" description="Rhodopsin" evidence="8">
    <location>
        <begin position="37"/>
        <end position="274"/>
    </location>
</feature>
<evidence type="ECO:0000256" key="4">
    <source>
        <dbReference type="ARBA" id="ARBA00023136"/>
    </source>
</evidence>
<dbReference type="OrthoDB" id="444631at2759"/>
<evidence type="ECO:0000256" key="1">
    <source>
        <dbReference type="ARBA" id="ARBA00004141"/>
    </source>
</evidence>
<keyword evidence="3 7" id="KW-1133">Transmembrane helix</keyword>
<keyword evidence="4 7" id="KW-0472">Membrane</keyword>
<keyword evidence="10" id="KW-1185">Reference proteome</keyword>
<sequence length="337" mass="37774">MSSPSTPTRSSPIVLATTFQITMWTLSIISTLFLASRFAIRVSAKGRLMLKDYSLVFAIPMLFIAAGLLHTILAALYQLEDPVLDIAHQNAFRTAGNTSRLTAVIELLWIVIYCVKFCFLAQFKLYRPPYAYVNAYLTKSYWVMVAICAVSLVFTIIVPIVLCPNQEHCRYAEQSGNSAWEVIVTVLDIITDLLVIILPIFLIRLAKTPLLHALIDGAFKTLSIFAIIIAVIRLALQYDTKSRHVNYITVIYLLVIEATIALIMASITSYRTVLLDYLKKTGRIQKVKLSNGLEEPRSWRMARLDRSSRTTQDKTEGSSLAELPMLKPVSPGRLSPV</sequence>
<proteinExistence type="inferred from homology"/>
<dbReference type="Proteomes" id="UP000244855">
    <property type="component" value="Unassembled WGS sequence"/>
</dbReference>
<feature type="region of interest" description="Disordered" evidence="6">
    <location>
        <begin position="304"/>
        <end position="337"/>
    </location>
</feature>
<dbReference type="STRING" id="97972.A0A2V1E348"/>